<feature type="compositionally biased region" description="Polar residues" evidence="1">
    <location>
        <begin position="1598"/>
        <end position="1612"/>
    </location>
</feature>
<feature type="compositionally biased region" description="Polar residues" evidence="1">
    <location>
        <begin position="630"/>
        <end position="639"/>
    </location>
</feature>
<feature type="region of interest" description="Disordered" evidence="1">
    <location>
        <begin position="146"/>
        <end position="197"/>
    </location>
</feature>
<dbReference type="EnsemblMetazoa" id="XM_038017078.1">
    <property type="protein sequence ID" value="XP_037873006.1"/>
    <property type="gene ID" value="LOC101742877"/>
</dbReference>
<feature type="compositionally biased region" description="Polar residues" evidence="1">
    <location>
        <begin position="758"/>
        <end position="774"/>
    </location>
</feature>
<feature type="region of interest" description="Disordered" evidence="1">
    <location>
        <begin position="596"/>
        <end position="641"/>
    </location>
</feature>
<feature type="region of interest" description="Disordered" evidence="1">
    <location>
        <begin position="721"/>
        <end position="813"/>
    </location>
</feature>
<feature type="compositionally biased region" description="Low complexity" evidence="1">
    <location>
        <begin position="608"/>
        <end position="619"/>
    </location>
</feature>
<evidence type="ECO:0000313" key="2">
    <source>
        <dbReference type="EnsemblMetazoa" id="XP_037873006.1"/>
    </source>
</evidence>
<accession>A0A8R2R626</accession>
<feature type="region of interest" description="Disordered" evidence="1">
    <location>
        <begin position="1711"/>
        <end position="1735"/>
    </location>
</feature>
<feature type="compositionally biased region" description="Polar residues" evidence="1">
    <location>
        <begin position="1679"/>
        <end position="1688"/>
    </location>
</feature>
<feature type="compositionally biased region" description="Basic and acidic residues" evidence="1">
    <location>
        <begin position="1668"/>
        <end position="1678"/>
    </location>
</feature>
<feature type="region of interest" description="Disordered" evidence="1">
    <location>
        <begin position="35"/>
        <end position="84"/>
    </location>
</feature>
<feature type="compositionally biased region" description="Polar residues" evidence="1">
    <location>
        <begin position="786"/>
        <end position="808"/>
    </location>
</feature>
<feature type="region of interest" description="Disordered" evidence="1">
    <location>
        <begin position="1554"/>
        <end position="1615"/>
    </location>
</feature>
<feature type="region of interest" description="Disordered" evidence="1">
    <location>
        <begin position="1638"/>
        <end position="1688"/>
    </location>
</feature>
<feature type="region of interest" description="Disordered" evidence="1">
    <location>
        <begin position="222"/>
        <end position="269"/>
    </location>
</feature>
<feature type="compositionally biased region" description="Polar residues" evidence="1">
    <location>
        <begin position="1722"/>
        <end position="1734"/>
    </location>
</feature>
<reference evidence="2" key="2">
    <citation type="submission" date="2022-06" db="UniProtKB">
        <authorList>
            <consortium name="EnsemblMetazoa"/>
        </authorList>
    </citation>
    <scope>IDENTIFICATION</scope>
    <source>
        <strain evidence="2">p50T (Dazao)</strain>
    </source>
</reference>
<proteinExistence type="predicted"/>
<evidence type="ECO:0000313" key="3">
    <source>
        <dbReference type="Proteomes" id="UP000005204"/>
    </source>
</evidence>
<feature type="compositionally biased region" description="Polar residues" evidence="1">
    <location>
        <begin position="1576"/>
        <end position="1591"/>
    </location>
</feature>
<protein>
    <submittedName>
        <fullName evidence="2">Uncharacterized protein</fullName>
    </submittedName>
</protein>
<reference evidence="3" key="1">
    <citation type="journal article" date="2008" name="Insect Biochem. Mol. Biol.">
        <title>The genome of a lepidopteran model insect, the silkworm Bombyx mori.</title>
        <authorList>
            <consortium name="International Silkworm Genome Consortium"/>
        </authorList>
    </citation>
    <scope>NUCLEOTIDE SEQUENCE [LARGE SCALE GENOMIC DNA]</scope>
    <source>
        <strain evidence="3">p50T</strain>
    </source>
</reference>
<name>A0A8R2R626_BOMMO</name>
<feature type="compositionally biased region" description="Polar residues" evidence="1">
    <location>
        <begin position="251"/>
        <end position="261"/>
    </location>
</feature>
<dbReference type="Proteomes" id="UP000005204">
    <property type="component" value="Unassembled WGS sequence"/>
</dbReference>
<feature type="compositionally biased region" description="Low complexity" evidence="1">
    <location>
        <begin position="62"/>
        <end position="75"/>
    </location>
</feature>
<evidence type="ECO:0000256" key="1">
    <source>
        <dbReference type="SAM" id="MobiDB-lite"/>
    </source>
</evidence>
<sequence length="1834" mass="206762">MEAVRGVPVLTVLTDTHTTLLQTVLCAQPQAAAETQPAPVPSRPASVGAGTSTQCAGRRHPPSAASHSAPRPGAGCEPTPRKRTRCVLEGAQHESDEFARTLRRYPAPPASPAPPRRSASAELLQRLVDYTARTSLTASYDSKHIRFLKQNDQNRGRHARPSSDTQTPARPPRGSRSHSPGDRSTHRPRGRWSGSARGAEVRYLREVTRCLRDVLTDTHRPQHELCPRMQSRYEHHRRHRHADGAGGRESAGSNNISNNYADNMDARGSKRGLREVTQTKNDISNVKNGKICCRCKKPHPCASKCRPSLGQDLEYQVTEQVLKWLQHLPVPADDTEANAKRRKDVAKQMAKNLAQAVRAGDVDRIKPVIVQYLQEMPIWFPGDDTVKKMFTNEIIDKLLMHMQRLVYHETLRGDINNWLKDLPLAGKSDDISKEDAVNNILRIMKDVTQKSDKSSLKGKIESILNKLPVAKDFDKKQMIGNIADNLVNKFINKESILSSNENKIKETSTASKPKEDSFTKLIKCFPKPLQDLLSKENYDHYELEATREQISSYLDSLLDTIDIRLNARTKEKLTHRFMNKIRKQCKRDGANDAILGKHMKPEKDLETATDSSDVADTTAQPQHVSDKYSAGNTDSSFPASSLRRRINNDVSHVLGRSNVISDYSGSTLEMNLTNIMADQIVRGATRGEAARELHSFLINCSVPAEQAELITVGLLERAREIPESDDNDADLTSGAAASGARRYGNKPSQRERKDSRSGVGSSPDRNITAHSASTVREHSNGLVERSWQNGGNNETFQKTQRLNFQASSPREDTRASYEQRDSFFGLNVSDIHLDGVAMFKNRKEKRNEQLTNEQKYTKELHDVIDSWVNDLPLNLDVTGGQNYKTTLIHDLVGDIVDRNKYLALNKRAKSSDEDDLEHLRYQVFRWLNKLVDARELPNIMAGTDQLISRLRHIAVPLFKQPSGARTLSKRTRAEIPHFKDVLEDEISVWMDEISPNILKTHNKSSRDNMVRALAEKVIQSDGSNIDSEVGRWLQDVLPDADADVVKKMRQSLRAMLESKGFTDKSHVLRQDTGQFIEENLSGAIMDWLNRQPFRSLRQQDAPLQEHVATELARAMARLFEETETERQDFDASLHFLEIIRKHLKLLPITIDQMANEEFFSKISQELLNHLQGLKLFQNLTSRYDYSLILSSGILKEQEHKLLQGYRTTKNNKSISEEKPYETNSNSIKMTSPLKASIGEQHDSVGSGFINRGGIKKTADMLYDSIVKACRDIPAHEVPTETKQEIANRLINKVGDLNMQPEIFNDDVLYRELLTEELEDVLEELQVKSSLNNFKQNVLGKINETRNQILNSMSGQTYRLNLKHILSTSLPSTNEMSHDERALFELLQDDLVDAFVNVRCASGNEQLRKKYKKDLTEKVTKFCNDYLSKFPASPIGSDRLNEDLYNALKSVALPEAGALKNEAEQTVIKEKLKGWISELPLEQQTPERQLRTNKIINILAKNLHDIEGNKPQLTDTETEQITKLEVMKWLKKLPMKPDRDKDIEDFTNRLIDKLKSNKPSRSSGPAAELSADDEWTDVSSSARQDSSTQTSRALRPAATASTSVQLPNTLTQEDQAHLSRIRERSKHLKSLHLKDAVVSAGAPEEESQASVVPKNTQRIENEAQPSTENEDKQNSKTMDEQSLTGRDSQISQYSKHLIDQITEVPHIAGNGYGESVHKDASSVGISQNNEGTNDSKINKPKCKNCGQYQRAFEIENRCHRPSYNEDNGRRGCGVAPGVRRREWLQGTEGSCESGRRRVLPSAEVSGRGWEAQHSLRRCPKCCGTRCPHPAYLYFR</sequence>
<feature type="compositionally biased region" description="Low complexity" evidence="1">
    <location>
        <begin position="733"/>
        <end position="742"/>
    </location>
</feature>
<feature type="compositionally biased region" description="Polar residues" evidence="1">
    <location>
        <begin position="1647"/>
        <end position="1666"/>
    </location>
</feature>
<organism evidence="2 3">
    <name type="scientific">Bombyx mori</name>
    <name type="common">Silk moth</name>
    <dbReference type="NCBI Taxonomy" id="7091"/>
    <lineage>
        <taxon>Eukaryota</taxon>
        <taxon>Metazoa</taxon>
        <taxon>Ecdysozoa</taxon>
        <taxon>Arthropoda</taxon>
        <taxon>Hexapoda</taxon>
        <taxon>Insecta</taxon>
        <taxon>Pterygota</taxon>
        <taxon>Neoptera</taxon>
        <taxon>Endopterygota</taxon>
        <taxon>Lepidoptera</taxon>
        <taxon>Glossata</taxon>
        <taxon>Ditrysia</taxon>
        <taxon>Bombycoidea</taxon>
        <taxon>Bombycidae</taxon>
        <taxon>Bombycinae</taxon>
        <taxon>Bombyx</taxon>
    </lineage>
</organism>
<keyword evidence="3" id="KW-1185">Reference proteome</keyword>